<dbReference type="PANTHER" id="PTHR46600:SF1">
    <property type="entry name" value="THAP DOMAIN-CONTAINING PROTEIN 1"/>
    <property type="match status" value="1"/>
</dbReference>
<evidence type="ECO:0000256" key="9">
    <source>
        <dbReference type="ARBA" id="ARBA00023163"/>
    </source>
</evidence>
<accession>A0AAE1I2R3</accession>
<reference evidence="15" key="1">
    <citation type="submission" date="2021-07" db="EMBL/GenBank/DDBJ databases">
        <authorList>
            <person name="Catto M.A."/>
            <person name="Jacobson A."/>
            <person name="Kennedy G."/>
            <person name="Labadie P."/>
            <person name="Hunt B.G."/>
            <person name="Srinivasan R."/>
        </authorList>
    </citation>
    <scope>NUCLEOTIDE SEQUENCE</scope>
    <source>
        <strain evidence="15">PL_HMW_Pooled</strain>
        <tissue evidence="15">Head</tissue>
    </source>
</reference>
<evidence type="ECO:0000256" key="3">
    <source>
        <dbReference type="ARBA" id="ARBA00022723"/>
    </source>
</evidence>
<protein>
    <submittedName>
        <fullName evidence="15">Peroxynitrite isomerase THAP4</fullName>
    </submittedName>
</protein>
<evidence type="ECO:0000256" key="6">
    <source>
        <dbReference type="ARBA" id="ARBA00023015"/>
    </source>
</evidence>
<evidence type="ECO:0000313" key="15">
    <source>
        <dbReference type="EMBL" id="KAK3932153.1"/>
    </source>
</evidence>
<name>A0AAE1I2R3_9NEOP</name>
<comment type="caution">
    <text evidence="15">The sequence shown here is derived from an EMBL/GenBank/DDBJ whole genome shotgun (WGS) entry which is preliminary data.</text>
</comment>
<keyword evidence="15" id="KW-0413">Isomerase</keyword>
<dbReference type="PROSITE" id="PS50950">
    <property type="entry name" value="ZF_THAP"/>
    <property type="match status" value="1"/>
</dbReference>
<feature type="region of interest" description="Disordered" evidence="13">
    <location>
        <begin position="93"/>
        <end position="113"/>
    </location>
</feature>
<dbReference type="AlphaFoldDB" id="A0AAE1I2R3"/>
<dbReference type="GO" id="GO:0008270">
    <property type="term" value="F:zinc ion binding"/>
    <property type="evidence" value="ECO:0007669"/>
    <property type="project" value="UniProtKB-KW"/>
</dbReference>
<comment type="subcellular location">
    <subcellularLocation>
        <location evidence="1">Nucleus</location>
        <location evidence="1">Nucleoplasm</location>
    </subcellularLocation>
</comment>
<organism evidence="15 16">
    <name type="scientific">Frankliniella fusca</name>
    <dbReference type="NCBI Taxonomy" id="407009"/>
    <lineage>
        <taxon>Eukaryota</taxon>
        <taxon>Metazoa</taxon>
        <taxon>Ecdysozoa</taxon>
        <taxon>Arthropoda</taxon>
        <taxon>Hexapoda</taxon>
        <taxon>Insecta</taxon>
        <taxon>Pterygota</taxon>
        <taxon>Neoptera</taxon>
        <taxon>Paraneoptera</taxon>
        <taxon>Thysanoptera</taxon>
        <taxon>Terebrantia</taxon>
        <taxon>Thripoidea</taxon>
        <taxon>Thripidae</taxon>
        <taxon>Frankliniella</taxon>
    </lineage>
</organism>
<evidence type="ECO:0000256" key="8">
    <source>
        <dbReference type="ARBA" id="ARBA00023125"/>
    </source>
</evidence>
<reference evidence="15" key="2">
    <citation type="journal article" date="2023" name="BMC Genomics">
        <title>Pest status, molecular evolution, and epigenetic factors derived from the genome assembly of Frankliniella fusca, a thysanopteran phytovirus vector.</title>
        <authorList>
            <person name="Catto M.A."/>
            <person name="Labadie P.E."/>
            <person name="Jacobson A.L."/>
            <person name="Kennedy G.G."/>
            <person name="Srinivasan R."/>
            <person name="Hunt B.G."/>
        </authorList>
    </citation>
    <scope>NUCLEOTIDE SEQUENCE</scope>
    <source>
        <strain evidence="15">PL_HMW_Pooled</strain>
    </source>
</reference>
<dbReference type="GO" id="GO:0005654">
    <property type="term" value="C:nucleoplasm"/>
    <property type="evidence" value="ECO:0007669"/>
    <property type="project" value="UniProtKB-SubCell"/>
</dbReference>
<evidence type="ECO:0000256" key="11">
    <source>
        <dbReference type="ARBA" id="ARBA00023306"/>
    </source>
</evidence>
<dbReference type="InterPro" id="IPR006612">
    <property type="entry name" value="THAP_Znf"/>
</dbReference>
<evidence type="ECO:0000256" key="10">
    <source>
        <dbReference type="ARBA" id="ARBA00023242"/>
    </source>
</evidence>
<keyword evidence="4 12" id="KW-0863">Zinc-finger</keyword>
<evidence type="ECO:0000313" key="16">
    <source>
        <dbReference type="Proteomes" id="UP001219518"/>
    </source>
</evidence>
<keyword evidence="6" id="KW-0805">Transcription regulation</keyword>
<dbReference type="SMART" id="SM00692">
    <property type="entry name" value="DM3"/>
    <property type="match status" value="1"/>
</dbReference>
<proteinExistence type="inferred from homology"/>
<gene>
    <name evidence="15" type="ORF">KUF71_011481</name>
</gene>
<dbReference type="GO" id="GO:0016853">
    <property type="term" value="F:isomerase activity"/>
    <property type="evidence" value="ECO:0007669"/>
    <property type="project" value="UniProtKB-KW"/>
</dbReference>
<evidence type="ECO:0000256" key="1">
    <source>
        <dbReference type="ARBA" id="ARBA00004642"/>
    </source>
</evidence>
<keyword evidence="16" id="KW-1185">Reference proteome</keyword>
<comment type="similarity">
    <text evidence="2">Belongs to the THAP1 family.</text>
</comment>
<keyword evidence="5" id="KW-0862">Zinc</keyword>
<dbReference type="SUPFAM" id="SSF57716">
    <property type="entry name" value="Glucocorticoid receptor-like (DNA-binding domain)"/>
    <property type="match status" value="1"/>
</dbReference>
<dbReference type="SMART" id="SM00980">
    <property type="entry name" value="THAP"/>
    <property type="match status" value="1"/>
</dbReference>
<keyword evidence="9" id="KW-0804">Transcription</keyword>
<dbReference type="InterPro" id="IPR026516">
    <property type="entry name" value="THAP1/10"/>
</dbReference>
<evidence type="ECO:0000256" key="13">
    <source>
        <dbReference type="SAM" id="MobiDB-lite"/>
    </source>
</evidence>
<feature type="compositionally biased region" description="Polar residues" evidence="13">
    <location>
        <begin position="93"/>
        <end position="111"/>
    </location>
</feature>
<keyword evidence="7" id="KW-0175">Coiled coil</keyword>
<dbReference type="Proteomes" id="UP001219518">
    <property type="component" value="Unassembled WGS sequence"/>
</dbReference>
<dbReference type="PANTHER" id="PTHR46600">
    <property type="entry name" value="THAP DOMAIN-CONTAINING"/>
    <property type="match status" value="1"/>
</dbReference>
<keyword evidence="3" id="KW-0479">Metal-binding</keyword>
<dbReference type="GO" id="GO:0043565">
    <property type="term" value="F:sequence-specific DNA binding"/>
    <property type="evidence" value="ECO:0007669"/>
    <property type="project" value="InterPro"/>
</dbReference>
<evidence type="ECO:0000256" key="12">
    <source>
        <dbReference type="PROSITE-ProRule" id="PRU00309"/>
    </source>
</evidence>
<evidence type="ECO:0000256" key="2">
    <source>
        <dbReference type="ARBA" id="ARBA00006177"/>
    </source>
</evidence>
<evidence type="ECO:0000256" key="5">
    <source>
        <dbReference type="ARBA" id="ARBA00022833"/>
    </source>
</evidence>
<evidence type="ECO:0000256" key="7">
    <source>
        <dbReference type="ARBA" id="ARBA00023054"/>
    </source>
</evidence>
<keyword evidence="8 12" id="KW-0238">DNA-binding</keyword>
<keyword evidence="10" id="KW-0539">Nucleus</keyword>
<dbReference type="Pfam" id="PF05485">
    <property type="entry name" value="THAP"/>
    <property type="match status" value="1"/>
</dbReference>
<keyword evidence="11" id="KW-0131">Cell cycle</keyword>
<sequence length="296" mass="32610">MGVCFIRKCPNTQGQSKGMSFLCIPSGQNDLNRRRAWLLAANRTESEIHSGSRVCEHHFGPNDWEKIREDGSRKLKSTAVPTLNLHSSTIVRRTPPGNITNSNLINSNGTSVKYPPPSAVQTVVSDTKLFHDHSYTSKSTSGPLSCSTPVRKVPHISCINSPTDCSPIPIKSNQVAVDLCSASDVSSVLDHSQVLEHHVEVSGVLDLSMKPPRPSAKDPQRDVLAPTEDIGAYILKLKNENEELRGHMAGTSAAVRGSSHWASWDPLAVALHYKDLQQNHKLMTRDINFYYIVMKL</sequence>
<evidence type="ECO:0000256" key="4">
    <source>
        <dbReference type="ARBA" id="ARBA00022771"/>
    </source>
</evidence>
<feature type="domain" description="THAP-type" evidence="14">
    <location>
        <begin position="1"/>
        <end position="84"/>
    </location>
</feature>
<evidence type="ECO:0000259" key="14">
    <source>
        <dbReference type="PROSITE" id="PS50950"/>
    </source>
</evidence>
<dbReference type="EMBL" id="JAHWGI010001434">
    <property type="protein sequence ID" value="KAK3932153.1"/>
    <property type="molecule type" value="Genomic_DNA"/>
</dbReference>